<protein>
    <submittedName>
        <fullName evidence="6">Uncharacterized protein</fullName>
    </submittedName>
</protein>
<evidence type="ECO:0000313" key="7">
    <source>
        <dbReference type="Proteomes" id="UP000186657"/>
    </source>
</evidence>
<dbReference type="SUPFAM" id="SSF56796">
    <property type="entry name" value="Dehydroquinate synthase-like"/>
    <property type="match status" value="1"/>
</dbReference>
<dbReference type="GO" id="GO:0004022">
    <property type="term" value="F:alcohol dehydrogenase (NAD+) activity"/>
    <property type="evidence" value="ECO:0007669"/>
    <property type="project" value="TreeGrafter"/>
</dbReference>
<feature type="domain" description="Alcohol dehydrogenase iron-type/glycerol dehydrogenase GldA" evidence="4">
    <location>
        <begin position="24"/>
        <end position="189"/>
    </location>
</feature>
<dbReference type="EMBL" id="MKZS01000001">
    <property type="protein sequence ID" value="OLT59586.1"/>
    <property type="molecule type" value="Genomic_DNA"/>
</dbReference>
<keyword evidence="3" id="KW-0520">NAD</keyword>
<dbReference type="InterPro" id="IPR001670">
    <property type="entry name" value="ADH_Fe/GldA"/>
</dbReference>
<evidence type="ECO:0000259" key="4">
    <source>
        <dbReference type="Pfam" id="PF00465"/>
    </source>
</evidence>
<comment type="caution">
    <text evidence="6">The sequence shown here is derived from an EMBL/GenBank/DDBJ whole genome shotgun (WGS) entry which is preliminary data.</text>
</comment>
<dbReference type="FunFam" id="3.40.50.1970:FF:000003">
    <property type="entry name" value="Alcohol dehydrogenase, iron-containing"/>
    <property type="match status" value="1"/>
</dbReference>
<dbReference type="Pfam" id="PF25137">
    <property type="entry name" value="ADH_Fe_C"/>
    <property type="match status" value="1"/>
</dbReference>
<dbReference type="InterPro" id="IPR039697">
    <property type="entry name" value="Alcohol_dehydrogenase_Fe"/>
</dbReference>
<dbReference type="RefSeq" id="WP_075899087.1">
    <property type="nucleotide sequence ID" value="NZ_MKZS01000001.1"/>
</dbReference>
<evidence type="ECO:0000256" key="3">
    <source>
        <dbReference type="ARBA" id="ARBA00023027"/>
    </source>
</evidence>
<dbReference type="Pfam" id="PF00465">
    <property type="entry name" value="Fe-ADH"/>
    <property type="match status" value="1"/>
</dbReference>
<dbReference type="Gene3D" id="1.20.1090.10">
    <property type="entry name" value="Dehydroquinate synthase-like - alpha domain"/>
    <property type="match status" value="1"/>
</dbReference>
<dbReference type="PROSITE" id="PS00060">
    <property type="entry name" value="ADH_IRON_2"/>
    <property type="match status" value="1"/>
</dbReference>
<dbReference type="GO" id="GO:0046872">
    <property type="term" value="F:metal ion binding"/>
    <property type="evidence" value="ECO:0007669"/>
    <property type="project" value="InterPro"/>
</dbReference>
<name>A0A1U7N0X0_9CYAN</name>
<dbReference type="InterPro" id="IPR056798">
    <property type="entry name" value="ADH_Fe_C"/>
</dbReference>
<gene>
    <name evidence="6" type="ORF">BJP37_11650</name>
</gene>
<evidence type="ECO:0000256" key="2">
    <source>
        <dbReference type="ARBA" id="ARBA00023002"/>
    </source>
</evidence>
<proteinExistence type="inferred from homology"/>
<reference evidence="6 7" key="1">
    <citation type="submission" date="2016-10" db="EMBL/GenBank/DDBJ databases">
        <title>Comparative genomics uncovers the prolific and rare metabolic potential of the cyanobacterial genus Moorea.</title>
        <authorList>
            <person name="Leao T."/>
            <person name="Castelao G."/>
            <person name="Korobeynikov A."/>
            <person name="Monroe E.A."/>
            <person name="Podell S."/>
            <person name="Glukhov E."/>
            <person name="Allen E."/>
            <person name="Gerwick W.H."/>
            <person name="Gerwick L."/>
        </authorList>
    </citation>
    <scope>NUCLEOTIDE SEQUENCE [LARGE SCALE GENOMIC DNA]</scope>
    <source>
        <strain evidence="6 7">PNG5-198</strain>
    </source>
</reference>
<dbReference type="FunFam" id="1.20.1090.10:FF:000001">
    <property type="entry name" value="Aldehyde-alcohol dehydrogenase"/>
    <property type="match status" value="1"/>
</dbReference>
<dbReference type="CDD" id="cd08189">
    <property type="entry name" value="Fe-ADH-like"/>
    <property type="match status" value="1"/>
</dbReference>
<comment type="similarity">
    <text evidence="1">Belongs to the iron-containing alcohol dehydrogenase family.</text>
</comment>
<keyword evidence="2" id="KW-0560">Oxidoreductase</keyword>
<dbReference type="PANTHER" id="PTHR11496">
    <property type="entry name" value="ALCOHOL DEHYDROGENASE"/>
    <property type="match status" value="1"/>
</dbReference>
<dbReference type="AlphaFoldDB" id="A0A1U7N0X0"/>
<feature type="domain" description="Fe-containing alcohol dehydrogenase-like C-terminal" evidence="5">
    <location>
        <begin position="200"/>
        <end position="391"/>
    </location>
</feature>
<evidence type="ECO:0000256" key="1">
    <source>
        <dbReference type="ARBA" id="ARBA00007358"/>
    </source>
</evidence>
<accession>A0A1U7N0X0</accession>
<organism evidence="6 7">
    <name type="scientific">Moorena bouillonii PNG</name>
    <dbReference type="NCBI Taxonomy" id="568701"/>
    <lineage>
        <taxon>Bacteria</taxon>
        <taxon>Bacillati</taxon>
        <taxon>Cyanobacteriota</taxon>
        <taxon>Cyanophyceae</taxon>
        <taxon>Coleofasciculales</taxon>
        <taxon>Coleofasciculaceae</taxon>
        <taxon>Moorena</taxon>
    </lineage>
</organism>
<dbReference type="Gene3D" id="3.40.50.1970">
    <property type="match status" value="1"/>
</dbReference>
<sequence>MLPTPITYALRALSTFYPIQKPLVFSGSRSTQKLADLMIAAGQKKPLLITDNFLLEKGMLDGFLEHLKVHDCEVTIFDGVKPNPTFEQVEAALKVSKDNECDSVFAIGGGSIIDVAKVVSAASTNNRSLDKLAGILKVKEPPLPFYVVPTTSGSGSEVTNTAVISDPKTHKKQFFVDPKYVPIAAALDPELLKSLPAHMTAAVGMDVLTHAIEAYTSRNNFADTDRDAAMAIKLLFDFLPAAYADGGDLKAREMVAQASFLAGYAFTKSSLGYVHAISHQVSAHYNTPHGLANAIILPRVLRFNKSACAERFAKLEVMLGGEASADTDTLAEHFSARVDQLAEQVGIPANLTELEEKDFQKIAKDALAEAWRSYAVPKVMRRRDVEAILHSVSAGHRDISFA</sequence>
<evidence type="ECO:0000259" key="5">
    <source>
        <dbReference type="Pfam" id="PF25137"/>
    </source>
</evidence>
<dbReference type="InterPro" id="IPR018211">
    <property type="entry name" value="ADH_Fe_CS"/>
</dbReference>
<keyword evidence="7" id="KW-1185">Reference proteome</keyword>
<evidence type="ECO:0000313" key="6">
    <source>
        <dbReference type="EMBL" id="OLT59586.1"/>
    </source>
</evidence>
<dbReference type="Proteomes" id="UP000186657">
    <property type="component" value="Unassembled WGS sequence"/>
</dbReference>
<dbReference type="PANTHER" id="PTHR11496:SF102">
    <property type="entry name" value="ALCOHOL DEHYDROGENASE 4"/>
    <property type="match status" value="1"/>
</dbReference>